<organism evidence="2 3">
    <name type="scientific">Pleurodeles waltl</name>
    <name type="common">Iberian ribbed newt</name>
    <dbReference type="NCBI Taxonomy" id="8319"/>
    <lineage>
        <taxon>Eukaryota</taxon>
        <taxon>Metazoa</taxon>
        <taxon>Chordata</taxon>
        <taxon>Craniata</taxon>
        <taxon>Vertebrata</taxon>
        <taxon>Euteleostomi</taxon>
        <taxon>Amphibia</taxon>
        <taxon>Batrachia</taxon>
        <taxon>Caudata</taxon>
        <taxon>Salamandroidea</taxon>
        <taxon>Salamandridae</taxon>
        <taxon>Pleurodelinae</taxon>
        <taxon>Pleurodeles</taxon>
    </lineage>
</organism>
<dbReference type="Proteomes" id="UP001066276">
    <property type="component" value="Chromosome 5"/>
</dbReference>
<reference evidence="2" key="1">
    <citation type="journal article" date="2022" name="bioRxiv">
        <title>Sequencing and chromosome-scale assembly of the giantPleurodeles waltlgenome.</title>
        <authorList>
            <person name="Brown T."/>
            <person name="Elewa A."/>
            <person name="Iarovenko S."/>
            <person name="Subramanian E."/>
            <person name="Araus A.J."/>
            <person name="Petzold A."/>
            <person name="Susuki M."/>
            <person name="Suzuki K.-i.T."/>
            <person name="Hayashi T."/>
            <person name="Toyoda A."/>
            <person name="Oliveira C."/>
            <person name="Osipova E."/>
            <person name="Leigh N.D."/>
            <person name="Simon A."/>
            <person name="Yun M.H."/>
        </authorList>
    </citation>
    <scope>NUCLEOTIDE SEQUENCE</scope>
    <source>
        <strain evidence="2">20211129_DDA</strain>
        <tissue evidence="2">Liver</tissue>
    </source>
</reference>
<keyword evidence="3" id="KW-1185">Reference proteome</keyword>
<dbReference type="EMBL" id="JANPWB010000009">
    <property type="protein sequence ID" value="KAJ1157042.1"/>
    <property type="molecule type" value="Genomic_DNA"/>
</dbReference>
<evidence type="ECO:0000256" key="1">
    <source>
        <dbReference type="SAM" id="MobiDB-lite"/>
    </source>
</evidence>
<evidence type="ECO:0000313" key="2">
    <source>
        <dbReference type="EMBL" id="KAJ1157042.1"/>
    </source>
</evidence>
<protein>
    <submittedName>
        <fullName evidence="2">Uncharacterized protein</fullName>
    </submittedName>
</protein>
<name>A0AAV7RZA8_PLEWA</name>
<sequence>MGARPRRGRPPPEVPLHLPFKCRGQLGRIHSCAGRPATAHKQARPAQAPAAHDQGGHGRTQQGGPNQERSRSGRKSEEAAPRRRLHSPPSSVPAPRPTSRGAAGQGSVARGTPPTAGPAQETAMKRPRCPATAVREAPGEPGGTRPTVTRQPLHTRLRPQNPTAAGASHAAAPQSPASHQWIDSS</sequence>
<feature type="compositionally biased region" description="Low complexity" evidence="1">
    <location>
        <begin position="164"/>
        <end position="185"/>
    </location>
</feature>
<dbReference type="AlphaFoldDB" id="A0AAV7RZA8"/>
<accession>A0AAV7RZA8</accession>
<feature type="region of interest" description="Disordered" evidence="1">
    <location>
        <begin position="31"/>
        <end position="185"/>
    </location>
</feature>
<comment type="caution">
    <text evidence="2">The sequence shown here is derived from an EMBL/GenBank/DDBJ whole genome shotgun (WGS) entry which is preliminary data.</text>
</comment>
<proteinExistence type="predicted"/>
<gene>
    <name evidence="2" type="ORF">NDU88_009757</name>
</gene>
<feature type="compositionally biased region" description="Basic and acidic residues" evidence="1">
    <location>
        <begin position="68"/>
        <end position="81"/>
    </location>
</feature>
<feature type="compositionally biased region" description="Polar residues" evidence="1">
    <location>
        <begin position="146"/>
        <end position="163"/>
    </location>
</feature>
<evidence type="ECO:0000313" key="3">
    <source>
        <dbReference type="Proteomes" id="UP001066276"/>
    </source>
</evidence>